<evidence type="ECO:0000256" key="19">
    <source>
        <dbReference type="ARBA" id="ARBA00047588"/>
    </source>
</evidence>
<evidence type="ECO:0000256" key="13">
    <source>
        <dbReference type="ARBA" id="ARBA00035852"/>
    </source>
</evidence>
<dbReference type="SUPFAM" id="SSF54637">
    <property type="entry name" value="Thioesterase/thiol ester dehydrase-isomerase"/>
    <property type="match status" value="1"/>
</dbReference>
<evidence type="ECO:0000256" key="10">
    <source>
        <dbReference type="ARBA" id="ARBA00023098"/>
    </source>
</evidence>
<comment type="catalytic activity">
    <reaction evidence="19">
        <text>octanoyl-CoA + H2O = octanoate + CoA + H(+)</text>
        <dbReference type="Rhea" id="RHEA:30143"/>
        <dbReference type="ChEBI" id="CHEBI:15377"/>
        <dbReference type="ChEBI" id="CHEBI:15378"/>
        <dbReference type="ChEBI" id="CHEBI:25646"/>
        <dbReference type="ChEBI" id="CHEBI:57287"/>
        <dbReference type="ChEBI" id="CHEBI:57386"/>
    </reaction>
    <physiologicalReaction direction="left-to-right" evidence="19">
        <dbReference type="Rhea" id="RHEA:30144"/>
    </physiologicalReaction>
</comment>
<comment type="caution">
    <text evidence="26">The sequence shown here is derived from an EMBL/GenBank/DDBJ whole genome shotgun (WGS) entry which is preliminary data.</text>
</comment>
<evidence type="ECO:0000256" key="3">
    <source>
        <dbReference type="ARBA" id="ARBA00004632"/>
    </source>
</evidence>
<evidence type="ECO:0000256" key="22">
    <source>
        <dbReference type="ARBA" id="ARBA00048074"/>
    </source>
</evidence>
<dbReference type="Proteomes" id="UP001296706">
    <property type="component" value="Unassembled WGS sequence"/>
</dbReference>
<evidence type="ECO:0000256" key="15">
    <source>
        <dbReference type="ARBA" id="ARBA00038456"/>
    </source>
</evidence>
<evidence type="ECO:0000256" key="20">
    <source>
        <dbReference type="ARBA" id="ARBA00047734"/>
    </source>
</evidence>
<comment type="catalytic activity">
    <reaction evidence="13">
        <text>(5Z,8Z,11Z,14Z)-eicosatetraenoyl-CoA + H2O = (5Z,8Z,11Z,14Z)-eicosatetraenoate + CoA + H(+)</text>
        <dbReference type="Rhea" id="RHEA:40151"/>
        <dbReference type="ChEBI" id="CHEBI:15377"/>
        <dbReference type="ChEBI" id="CHEBI:15378"/>
        <dbReference type="ChEBI" id="CHEBI:32395"/>
        <dbReference type="ChEBI" id="CHEBI:57287"/>
        <dbReference type="ChEBI" id="CHEBI:57368"/>
    </reaction>
    <physiologicalReaction direction="left-to-right" evidence="13">
        <dbReference type="Rhea" id="RHEA:40152"/>
    </physiologicalReaction>
</comment>
<gene>
    <name evidence="26" type="ORF">HF577_01665</name>
</gene>
<comment type="catalytic activity">
    <reaction evidence="20">
        <text>hexadecanoyl-CoA + H2O = hexadecanoate + CoA + H(+)</text>
        <dbReference type="Rhea" id="RHEA:16645"/>
        <dbReference type="ChEBI" id="CHEBI:7896"/>
        <dbReference type="ChEBI" id="CHEBI:15377"/>
        <dbReference type="ChEBI" id="CHEBI:15378"/>
        <dbReference type="ChEBI" id="CHEBI:57287"/>
        <dbReference type="ChEBI" id="CHEBI:57379"/>
        <dbReference type="EC" id="3.1.2.2"/>
    </reaction>
    <physiologicalReaction direction="left-to-right" evidence="20">
        <dbReference type="Rhea" id="RHEA:16646"/>
    </physiologicalReaction>
</comment>
<comment type="subcellular location">
    <subcellularLocation>
        <location evidence="3">Cell projection</location>
        <location evidence="3">Ruffle membrane</location>
    </subcellularLocation>
    <subcellularLocation>
        <location evidence="2">Cytoplasm</location>
    </subcellularLocation>
    <subcellularLocation>
        <location evidence="1">Membrane</location>
        <topology evidence="1">Peripheral membrane protein</topology>
    </subcellularLocation>
</comment>
<protein>
    <recommendedName>
        <fullName evidence="17">Acyl-coenzyme A thioesterase THEM4</fullName>
        <ecNumber evidence="16">3.1.2.2</ecNumber>
    </recommendedName>
    <alternativeName>
        <fullName evidence="18">Thioesterase superfamily member 4</fullName>
    </alternativeName>
</protein>
<evidence type="ECO:0000313" key="27">
    <source>
        <dbReference type="Proteomes" id="UP001296706"/>
    </source>
</evidence>
<evidence type="ECO:0000256" key="1">
    <source>
        <dbReference type="ARBA" id="ARBA00004170"/>
    </source>
</evidence>
<keyword evidence="9" id="KW-0809">Transit peptide</keyword>
<evidence type="ECO:0000256" key="7">
    <source>
        <dbReference type="ARBA" id="ARBA00022801"/>
    </source>
</evidence>
<keyword evidence="4" id="KW-1003">Cell membrane</keyword>
<reference evidence="26 27" key="1">
    <citation type="submission" date="2020-04" db="EMBL/GenBank/DDBJ databases">
        <authorList>
            <person name="Klaysubun C."/>
            <person name="Duangmal K."/>
            <person name="Lipun K."/>
        </authorList>
    </citation>
    <scope>NUCLEOTIDE SEQUENCE [LARGE SCALE GENOMIC DNA]</scope>
    <source>
        <strain evidence="26 27">JCM 11839</strain>
    </source>
</reference>
<dbReference type="RefSeq" id="WP_169393885.1">
    <property type="nucleotide sequence ID" value="NZ_BAAAJH010000023.1"/>
</dbReference>
<keyword evidence="7" id="KW-0378">Hydrolase</keyword>
<dbReference type="CDD" id="cd03443">
    <property type="entry name" value="PaaI_thioesterase"/>
    <property type="match status" value="1"/>
</dbReference>
<comment type="catalytic activity">
    <reaction evidence="14">
        <text>(9Z)-octadecenoyl-CoA + H2O = (9Z)-octadecenoate + CoA + H(+)</text>
        <dbReference type="Rhea" id="RHEA:40139"/>
        <dbReference type="ChEBI" id="CHEBI:15377"/>
        <dbReference type="ChEBI" id="CHEBI:15378"/>
        <dbReference type="ChEBI" id="CHEBI:30823"/>
        <dbReference type="ChEBI" id="CHEBI:57287"/>
        <dbReference type="ChEBI" id="CHEBI:57387"/>
    </reaction>
    <physiologicalReaction direction="left-to-right" evidence="14">
        <dbReference type="Rhea" id="RHEA:40140"/>
    </physiologicalReaction>
</comment>
<evidence type="ECO:0000256" key="24">
    <source>
        <dbReference type="SAM" id="MobiDB-lite"/>
    </source>
</evidence>
<evidence type="ECO:0000256" key="17">
    <source>
        <dbReference type="ARBA" id="ARBA00040123"/>
    </source>
</evidence>
<feature type="region of interest" description="Disordered" evidence="24">
    <location>
        <begin position="143"/>
        <end position="163"/>
    </location>
</feature>
<name>A0ABX1R6Z2_9PSEU</name>
<proteinExistence type="inferred from homology"/>
<evidence type="ECO:0000256" key="4">
    <source>
        <dbReference type="ARBA" id="ARBA00022475"/>
    </source>
</evidence>
<keyword evidence="8" id="KW-0276">Fatty acid metabolism</keyword>
<evidence type="ECO:0000256" key="14">
    <source>
        <dbReference type="ARBA" id="ARBA00037002"/>
    </source>
</evidence>
<evidence type="ECO:0000256" key="5">
    <source>
        <dbReference type="ARBA" id="ARBA00022490"/>
    </source>
</evidence>
<keyword evidence="11" id="KW-0472">Membrane</keyword>
<keyword evidence="10" id="KW-0443">Lipid metabolism</keyword>
<dbReference type="InterPro" id="IPR052365">
    <property type="entry name" value="THEM4/THEM5_acyl-CoA_thioest"/>
</dbReference>
<evidence type="ECO:0000256" key="8">
    <source>
        <dbReference type="ARBA" id="ARBA00022832"/>
    </source>
</evidence>
<dbReference type="EC" id="3.1.2.2" evidence="16"/>
<evidence type="ECO:0000259" key="25">
    <source>
        <dbReference type="Pfam" id="PF03061"/>
    </source>
</evidence>
<comment type="catalytic activity">
    <reaction evidence="21">
        <text>decanoyl-CoA + H2O = decanoate + CoA + H(+)</text>
        <dbReference type="Rhea" id="RHEA:40059"/>
        <dbReference type="ChEBI" id="CHEBI:15377"/>
        <dbReference type="ChEBI" id="CHEBI:15378"/>
        <dbReference type="ChEBI" id="CHEBI:27689"/>
        <dbReference type="ChEBI" id="CHEBI:57287"/>
        <dbReference type="ChEBI" id="CHEBI:61430"/>
    </reaction>
    <physiologicalReaction direction="left-to-right" evidence="21">
        <dbReference type="Rhea" id="RHEA:40060"/>
    </physiologicalReaction>
</comment>
<comment type="catalytic activity">
    <reaction evidence="22">
        <text>dodecanoyl-CoA + H2O = dodecanoate + CoA + H(+)</text>
        <dbReference type="Rhea" id="RHEA:30135"/>
        <dbReference type="ChEBI" id="CHEBI:15377"/>
        <dbReference type="ChEBI" id="CHEBI:15378"/>
        <dbReference type="ChEBI" id="CHEBI:18262"/>
        <dbReference type="ChEBI" id="CHEBI:57287"/>
        <dbReference type="ChEBI" id="CHEBI:57375"/>
    </reaction>
    <physiologicalReaction direction="left-to-right" evidence="22">
        <dbReference type="Rhea" id="RHEA:30136"/>
    </physiologicalReaction>
</comment>
<evidence type="ECO:0000256" key="16">
    <source>
        <dbReference type="ARBA" id="ARBA00038848"/>
    </source>
</evidence>
<dbReference type="PANTHER" id="PTHR12418">
    <property type="entry name" value="ACYL-COENZYME A THIOESTERASE THEM4"/>
    <property type="match status" value="1"/>
</dbReference>
<keyword evidence="6" id="KW-0053">Apoptosis</keyword>
<comment type="similarity">
    <text evidence="15">Belongs to the THEM4/THEM5 thioesterase family.</text>
</comment>
<evidence type="ECO:0000256" key="11">
    <source>
        <dbReference type="ARBA" id="ARBA00023136"/>
    </source>
</evidence>
<evidence type="ECO:0000256" key="18">
    <source>
        <dbReference type="ARBA" id="ARBA00043210"/>
    </source>
</evidence>
<feature type="domain" description="Thioesterase" evidence="25">
    <location>
        <begin position="61"/>
        <end position="135"/>
    </location>
</feature>
<dbReference type="PANTHER" id="PTHR12418:SF19">
    <property type="entry name" value="ACYL-COENZYME A THIOESTERASE THEM4"/>
    <property type="match status" value="1"/>
</dbReference>
<keyword evidence="5" id="KW-0963">Cytoplasm</keyword>
<sequence length="163" mass="16998">MTDLAAPGAELTLPWAGRADSHCFGCAPANPVGLGLRFRPGSDSGIVTDLCLDRRFESYPGVLHGGIVALVCDETMGNLVVLRHGTVAVTTSLRMRYVGVVAIGGRYSCHAWITGAPDGTIAGRAEVRDVHGELMATATAGYRPVPADDAGLPRTSPRGEDPT</sequence>
<evidence type="ECO:0000313" key="26">
    <source>
        <dbReference type="EMBL" id="NMH75817.1"/>
    </source>
</evidence>
<dbReference type="InterPro" id="IPR029069">
    <property type="entry name" value="HotDog_dom_sf"/>
</dbReference>
<dbReference type="EMBL" id="JAAXKY010000002">
    <property type="protein sequence ID" value="NMH75817.1"/>
    <property type="molecule type" value="Genomic_DNA"/>
</dbReference>
<evidence type="ECO:0000256" key="2">
    <source>
        <dbReference type="ARBA" id="ARBA00004496"/>
    </source>
</evidence>
<keyword evidence="27" id="KW-1185">Reference proteome</keyword>
<evidence type="ECO:0000256" key="23">
    <source>
        <dbReference type="ARBA" id="ARBA00048180"/>
    </source>
</evidence>
<dbReference type="Gene3D" id="3.10.129.10">
    <property type="entry name" value="Hotdog Thioesterase"/>
    <property type="match status" value="1"/>
</dbReference>
<comment type="catalytic activity">
    <reaction evidence="23">
        <text>tetradecanoyl-CoA + H2O = tetradecanoate + CoA + H(+)</text>
        <dbReference type="Rhea" id="RHEA:40119"/>
        <dbReference type="ChEBI" id="CHEBI:15377"/>
        <dbReference type="ChEBI" id="CHEBI:15378"/>
        <dbReference type="ChEBI" id="CHEBI:30807"/>
        <dbReference type="ChEBI" id="CHEBI:57287"/>
        <dbReference type="ChEBI" id="CHEBI:57385"/>
    </reaction>
    <physiologicalReaction direction="left-to-right" evidence="23">
        <dbReference type="Rhea" id="RHEA:40120"/>
    </physiologicalReaction>
</comment>
<evidence type="ECO:0000256" key="12">
    <source>
        <dbReference type="ARBA" id="ARBA00023273"/>
    </source>
</evidence>
<accession>A0ABX1R6Z2</accession>
<evidence type="ECO:0000256" key="21">
    <source>
        <dbReference type="ARBA" id="ARBA00047969"/>
    </source>
</evidence>
<evidence type="ECO:0000256" key="9">
    <source>
        <dbReference type="ARBA" id="ARBA00022946"/>
    </source>
</evidence>
<organism evidence="26 27">
    <name type="scientific">Pseudonocardia xinjiangensis</name>
    <dbReference type="NCBI Taxonomy" id="75289"/>
    <lineage>
        <taxon>Bacteria</taxon>
        <taxon>Bacillati</taxon>
        <taxon>Actinomycetota</taxon>
        <taxon>Actinomycetes</taxon>
        <taxon>Pseudonocardiales</taxon>
        <taxon>Pseudonocardiaceae</taxon>
        <taxon>Pseudonocardia</taxon>
    </lineage>
</organism>
<dbReference type="Pfam" id="PF03061">
    <property type="entry name" value="4HBT"/>
    <property type="match status" value="1"/>
</dbReference>
<dbReference type="InterPro" id="IPR006683">
    <property type="entry name" value="Thioestr_dom"/>
</dbReference>
<evidence type="ECO:0000256" key="6">
    <source>
        <dbReference type="ARBA" id="ARBA00022703"/>
    </source>
</evidence>
<keyword evidence="12" id="KW-0966">Cell projection</keyword>